<organism evidence="2">
    <name type="scientific">Oryza sativa subsp. japonica</name>
    <name type="common">Rice</name>
    <dbReference type="NCBI Taxonomy" id="39947"/>
    <lineage>
        <taxon>Eukaryota</taxon>
        <taxon>Viridiplantae</taxon>
        <taxon>Streptophyta</taxon>
        <taxon>Embryophyta</taxon>
        <taxon>Tracheophyta</taxon>
        <taxon>Spermatophyta</taxon>
        <taxon>Magnoliopsida</taxon>
        <taxon>Liliopsida</taxon>
        <taxon>Poales</taxon>
        <taxon>Poaceae</taxon>
        <taxon>BOP clade</taxon>
        <taxon>Oryzoideae</taxon>
        <taxon>Oryzeae</taxon>
        <taxon>Oryzinae</taxon>
        <taxon>Oryza</taxon>
        <taxon>Oryza sativa</taxon>
    </lineage>
</organism>
<feature type="region of interest" description="Disordered" evidence="1">
    <location>
        <begin position="1"/>
        <end position="117"/>
    </location>
</feature>
<protein>
    <submittedName>
        <fullName evidence="2">Uncharacterized protein</fullName>
    </submittedName>
</protein>
<gene>
    <name evidence="2" type="ORF">OsJ_05976</name>
</gene>
<accession>A0A8J8YTB4</accession>
<dbReference type="AlphaFoldDB" id="A0A8J8YTB4"/>
<feature type="compositionally biased region" description="Low complexity" evidence="1">
    <location>
        <begin position="43"/>
        <end position="58"/>
    </location>
</feature>
<feature type="compositionally biased region" description="Pro residues" evidence="1">
    <location>
        <begin position="102"/>
        <end position="115"/>
    </location>
</feature>
<evidence type="ECO:0000313" key="2">
    <source>
        <dbReference type="EMBL" id="EEE56606.1"/>
    </source>
</evidence>
<reference evidence="2" key="1">
    <citation type="journal article" date="2005" name="PLoS Biol.">
        <title>The genomes of Oryza sativa: a history of duplications.</title>
        <authorList>
            <person name="Yu J."/>
            <person name="Wang J."/>
            <person name="Lin W."/>
            <person name="Li S."/>
            <person name="Li H."/>
            <person name="Zhou J."/>
            <person name="Ni P."/>
            <person name="Dong W."/>
            <person name="Hu S."/>
            <person name="Zeng C."/>
            <person name="Zhang J."/>
            <person name="Zhang Y."/>
            <person name="Li R."/>
            <person name="Xu Z."/>
            <person name="Li S."/>
            <person name="Li X."/>
            <person name="Zheng H."/>
            <person name="Cong L."/>
            <person name="Lin L."/>
            <person name="Yin J."/>
            <person name="Geng J."/>
            <person name="Li G."/>
            <person name="Shi J."/>
            <person name="Liu J."/>
            <person name="Lv H."/>
            <person name="Li J."/>
            <person name="Wang J."/>
            <person name="Deng Y."/>
            <person name="Ran L."/>
            <person name="Shi X."/>
            <person name="Wang X."/>
            <person name="Wu Q."/>
            <person name="Li C."/>
            <person name="Ren X."/>
            <person name="Wang J."/>
            <person name="Wang X."/>
            <person name="Li D."/>
            <person name="Liu D."/>
            <person name="Zhang X."/>
            <person name="Ji Z."/>
            <person name="Zhao W."/>
            <person name="Sun Y."/>
            <person name="Zhang Z."/>
            <person name="Bao J."/>
            <person name="Han Y."/>
            <person name="Dong L."/>
            <person name="Ji J."/>
            <person name="Chen P."/>
            <person name="Wu S."/>
            <person name="Liu J."/>
            <person name="Xiao Y."/>
            <person name="Bu D."/>
            <person name="Tan J."/>
            <person name="Yang L."/>
            <person name="Ye C."/>
            <person name="Zhang J."/>
            <person name="Xu J."/>
            <person name="Zhou Y."/>
            <person name="Yu Y."/>
            <person name="Zhang B."/>
            <person name="Zhuang S."/>
            <person name="Wei H."/>
            <person name="Liu B."/>
            <person name="Lei M."/>
            <person name="Yu H."/>
            <person name="Li Y."/>
            <person name="Xu H."/>
            <person name="Wei S."/>
            <person name="He X."/>
            <person name="Fang L."/>
            <person name="Zhang Z."/>
            <person name="Zhang Y."/>
            <person name="Huang X."/>
            <person name="Su Z."/>
            <person name="Tong W."/>
            <person name="Li J."/>
            <person name="Tong Z."/>
            <person name="Li S."/>
            <person name="Ye J."/>
            <person name="Wang L."/>
            <person name="Fang L."/>
            <person name="Lei T."/>
            <person name="Chen C."/>
            <person name="Chen H."/>
            <person name="Xu Z."/>
            <person name="Li H."/>
            <person name="Huang H."/>
            <person name="Zhang F."/>
            <person name="Xu H."/>
            <person name="Li N."/>
            <person name="Zhao C."/>
            <person name="Li S."/>
            <person name="Dong L."/>
            <person name="Huang Y."/>
            <person name="Li L."/>
            <person name="Xi Y."/>
            <person name="Qi Q."/>
            <person name="Li W."/>
            <person name="Zhang B."/>
            <person name="Hu W."/>
            <person name="Zhang Y."/>
            <person name="Tian X."/>
            <person name="Jiao Y."/>
            <person name="Liang X."/>
            <person name="Jin J."/>
            <person name="Gao L."/>
            <person name="Zheng W."/>
            <person name="Hao B."/>
            <person name="Liu S."/>
            <person name="Wang W."/>
            <person name="Yuan L."/>
            <person name="Cao M."/>
            <person name="McDermott J."/>
            <person name="Samudrala R."/>
            <person name="Wang J."/>
            <person name="Wong G.K."/>
            <person name="Yang H."/>
        </authorList>
    </citation>
    <scope>NUCLEOTIDE SEQUENCE [LARGE SCALE GENOMIC DNA]</scope>
</reference>
<feature type="compositionally biased region" description="Low complexity" evidence="1">
    <location>
        <begin position="1"/>
        <end position="14"/>
    </location>
</feature>
<dbReference type="Proteomes" id="UP000007752">
    <property type="component" value="Chromosome 2"/>
</dbReference>
<reference evidence="2" key="2">
    <citation type="submission" date="2008-12" db="EMBL/GenBank/DDBJ databases">
        <title>Improved gene annotation of the rice (Oryza sativa) genomes.</title>
        <authorList>
            <person name="Wang J."/>
            <person name="Li R."/>
            <person name="Fan W."/>
            <person name="Huang Q."/>
            <person name="Zhang J."/>
            <person name="Zhou Y."/>
            <person name="Hu Y."/>
            <person name="Zi S."/>
            <person name="Li J."/>
            <person name="Ni P."/>
            <person name="Zheng H."/>
            <person name="Zhang Y."/>
            <person name="Zhao M."/>
            <person name="Hao Q."/>
            <person name="McDermott J."/>
            <person name="Samudrala R."/>
            <person name="Kristiansen K."/>
            <person name="Wong G.K.-S."/>
        </authorList>
    </citation>
    <scope>NUCLEOTIDE SEQUENCE</scope>
</reference>
<dbReference type="EMBL" id="CM000139">
    <property type="protein sequence ID" value="EEE56606.1"/>
    <property type="molecule type" value="Genomic_DNA"/>
</dbReference>
<evidence type="ECO:0000256" key="1">
    <source>
        <dbReference type="SAM" id="MobiDB-lite"/>
    </source>
</evidence>
<sequence length="139" mass="14570">MAGRGSRQQNNGNGDTSSPRRHLHIRALTAASSPLPPRRVDGDVQVDGSVDGVGVGSQELGEAVDRREQQDSGSRERESRGEEASPPPPLPRPSAGASSPSFPSPSSPFPPPPSLPRALLRCLIPVLTSSSHPSPRSTE</sequence>
<feature type="compositionally biased region" description="Basic and acidic residues" evidence="1">
    <location>
        <begin position="63"/>
        <end position="83"/>
    </location>
</feature>
<name>A0A8J8YTB4_ORYSJ</name>
<proteinExistence type="predicted"/>